<evidence type="ECO:0000256" key="4">
    <source>
        <dbReference type="ARBA" id="ARBA00022840"/>
    </source>
</evidence>
<dbReference type="OrthoDB" id="4062651at2759"/>
<dbReference type="SUPFAM" id="SSF56112">
    <property type="entry name" value="Protein kinase-like (PK-like)"/>
    <property type="match status" value="1"/>
</dbReference>
<sequence length="642" mass="75009">MSWYFHIQECKGKDEDPNTHSHSNSVNVQISQNTHAENLHASCVKEFQTLIEDIKSIHKDSQYNEKTCSIFLHRIEAIIQADRKRITSSPLDRDYLHSFSQLCVEFGEIRDFLRDISQLKSYYKFKSPREVKMKSLEFLSDLDKTCRGSHLDVTFSLDRRSEMAYLEEDEKTMIKFLQLIEDETENSIKSGTIFIEISIIREKIYRNERLDVSQIPATHLTHPSLRKSSDLRGKVFKRILSSSIPVACKPLASNDEISIKGQLAILSLMNTSKNIIKFHGISIYKNSRIVVHDWAEHGKLSELYKTKHLDWTSKIRLARDVCKGLVFLHACDILHQDIRCENILITEKDYYEAKITNIRGLSASGVNTMSFDSALCWMAPEKMQETRIRPVEYDFKCDVFRVVEPKRPYNTFDSFGMLLWEISFQKIPYEGMELDEVRNHVLSERRETLFFARTEIVGDFRRVIESCWKHDPKDRPWIKNVFINLSRLVDKSSRSVLQLKDGLRAHKVGEYEKAWKCFEMHAELGDLTAKVWKGYYLFEGHYVPRDQSEAVKIYKEAADAGNAEGQLRYAFFQHSQKNNQEFVKYLKMSAKNNNSKAQFFMSEIYMEGKMGVEKDENKGLHYLRLAAKNNYEKAIKALQRYS</sequence>
<organism evidence="6 7">
    <name type="scientific">Acaulospora morrowiae</name>
    <dbReference type="NCBI Taxonomy" id="94023"/>
    <lineage>
        <taxon>Eukaryota</taxon>
        <taxon>Fungi</taxon>
        <taxon>Fungi incertae sedis</taxon>
        <taxon>Mucoromycota</taxon>
        <taxon>Glomeromycotina</taxon>
        <taxon>Glomeromycetes</taxon>
        <taxon>Diversisporales</taxon>
        <taxon>Acaulosporaceae</taxon>
        <taxon>Acaulospora</taxon>
    </lineage>
</organism>
<dbReference type="GO" id="GO:0007166">
    <property type="term" value="P:cell surface receptor signaling pathway"/>
    <property type="evidence" value="ECO:0007669"/>
    <property type="project" value="InterPro"/>
</dbReference>
<evidence type="ECO:0000259" key="5">
    <source>
        <dbReference type="PROSITE" id="PS50011"/>
    </source>
</evidence>
<reference evidence="6" key="1">
    <citation type="submission" date="2021-06" db="EMBL/GenBank/DDBJ databases">
        <authorList>
            <person name="Kallberg Y."/>
            <person name="Tangrot J."/>
            <person name="Rosling A."/>
        </authorList>
    </citation>
    <scope>NUCLEOTIDE SEQUENCE</scope>
    <source>
        <strain evidence="6">CL551</strain>
    </source>
</reference>
<name>A0A9N8WHA0_9GLOM</name>
<evidence type="ECO:0000313" key="7">
    <source>
        <dbReference type="Proteomes" id="UP000789342"/>
    </source>
</evidence>
<proteinExistence type="predicted"/>
<dbReference type="PANTHER" id="PTHR44329">
    <property type="entry name" value="SERINE/THREONINE-PROTEIN KINASE TNNI3K-RELATED"/>
    <property type="match status" value="1"/>
</dbReference>
<dbReference type="Gene3D" id="1.20.930.20">
    <property type="entry name" value="Adaptor protein Cbl, N-terminal domain"/>
    <property type="match status" value="1"/>
</dbReference>
<dbReference type="PROSITE" id="PS00109">
    <property type="entry name" value="PROTEIN_KINASE_TYR"/>
    <property type="match status" value="1"/>
</dbReference>
<dbReference type="InterPro" id="IPR000719">
    <property type="entry name" value="Prot_kinase_dom"/>
</dbReference>
<evidence type="ECO:0000256" key="1">
    <source>
        <dbReference type="ARBA" id="ARBA00022679"/>
    </source>
</evidence>
<dbReference type="InterPro" id="IPR011990">
    <property type="entry name" value="TPR-like_helical_dom_sf"/>
</dbReference>
<dbReference type="PROSITE" id="PS50011">
    <property type="entry name" value="PROTEIN_KINASE_DOM"/>
    <property type="match status" value="1"/>
</dbReference>
<dbReference type="InterPro" id="IPR011009">
    <property type="entry name" value="Kinase-like_dom_sf"/>
</dbReference>
<feature type="domain" description="Protein kinase" evidence="5">
    <location>
        <begin position="221"/>
        <end position="488"/>
    </location>
</feature>
<keyword evidence="7" id="KW-1185">Reference proteome</keyword>
<dbReference type="Pfam" id="PF08238">
    <property type="entry name" value="Sel1"/>
    <property type="match status" value="2"/>
</dbReference>
<dbReference type="SUPFAM" id="SSF81901">
    <property type="entry name" value="HCP-like"/>
    <property type="match status" value="1"/>
</dbReference>
<evidence type="ECO:0000256" key="3">
    <source>
        <dbReference type="ARBA" id="ARBA00022777"/>
    </source>
</evidence>
<keyword evidence="4" id="KW-0067">ATP-binding</keyword>
<evidence type="ECO:0000313" key="6">
    <source>
        <dbReference type="EMBL" id="CAG8489091.1"/>
    </source>
</evidence>
<dbReference type="Pfam" id="PF07714">
    <property type="entry name" value="PK_Tyr_Ser-Thr"/>
    <property type="match status" value="1"/>
</dbReference>
<dbReference type="GO" id="GO:0004674">
    <property type="term" value="F:protein serine/threonine kinase activity"/>
    <property type="evidence" value="ECO:0007669"/>
    <property type="project" value="TreeGrafter"/>
</dbReference>
<accession>A0A9N8WHA0</accession>
<dbReference type="PANTHER" id="PTHR44329:SF288">
    <property type="entry name" value="MITOGEN-ACTIVATED PROTEIN KINASE KINASE KINASE 20"/>
    <property type="match status" value="1"/>
</dbReference>
<dbReference type="InterPro" id="IPR008266">
    <property type="entry name" value="Tyr_kinase_AS"/>
</dbReference>
<keyword evidence="2" id="KW-0547">Nucleotide-binding</keyword>
<evidence type="ECO:0000256" key="2">
    <source>
        <dbReference type="ARBA" id="ARBA00022741"/>
    </source>
</evidence>
<keyword evidence="3" id="KW-0418">Kinase</keyword>
<dbReference type="SMART" id="SM00671">
    <property type="entry name" value="SEL1"/>
    <property type="match status" value="3"/>
</dbReference>
<dbReference type="Proteomes" id="UP000789342">
    <property type="component" value="Unassembled WGS sequence"/>
</dbReference>
<dbReference type="InterPro" id="IPR036537">
    <property type="entry name" value="Adaptor_Cbl_N_dom_sf"/>
</dbReference>
<dbReference type="AlphaFoldDB" id="A0A9N8WHA0"/>
<dbReference type="InterPro" id="IPR051681">
    <property type="entry name" value="Ser/Thr_Kinases-Pseudokinases"/>
</dbReference>
<dbReference type="Gene3D" id="1.10.510.10">
    <property type="entry name" value="Transferase(Phosphotransferase) domain 1"/>
    <property type="match status" value="1"/>
</dbReference>
<dbReference type="InterPro" id="IPR006597">
    <property type="entry name" value="Sel1-like"/>
</dbReference>
<comment type="caution">
    <text evidence="6">The sequence shown here is derived from an EMBL/GenBank/DDBJ whole genome shotgun (WGS) entry which is preliminary data.</text>
</comment>
<keyword evidence="1" id="KW-0808">Transferase</keyword>
<dbReference type="InterPro" id="IPR001245">
    <property type="entry name" value="Ser-Thr/Tyr_kinase_cat_dom"/>
</dbReference>
<dbReference type="GO" id="GO:0005524">
    <property type="term" value="F:ATP binding"/>
    <property type="evidence" value="ECO:0007669"/>
    <property type="project" value="UniProtKB-KW"/>
</dbReference>
<gene>
    <name evidence="6" type="ORF">AMORRO_LOCUS2688</name>
</gene>
<dbReference type="EMBL" id="CAJVPV010001183">
    <property type="protein sequence ID" value="CAG8489091.1"/>
    <property type="molecule type" value="Genomic_DNA"/>
</dbReference>
<protein>
    <submittedName>
        <fullName evidence="6">15326_t:CDS:1</fullName>
    </submittedName>
</protein>
<dbReference type="Gene3D" id="1.25.40.10">
    <property type="entry name" value="Tetratricopeptide repeat domain"/>
    <property type="match status" value="1"/>
</dbReference>